<dbReference type="AlphaFoldDB" id="A0AAE1F808"/>
<accession>A0AAE1F808</accession>
<evidence type="ECO:0000256" key="10">
    <source>
        <dbReference type="PROSITE-ProRule" id="PRU00236"/>
    </source>
</evidence>
<gene>
    <name evidence="13" type="ORF">Pcinc_025697</name>
</gene>
<dbReference type="GO" id="GO:0033553">
    <property type="term" value="C:rDNA heterochromatin"/>
    <property type="evidence" value="ECO:0007669"/>
    <property type="project" value="TreeGrafter"/>
</dbReference>
<dbReference type="GO" id="GO:0046872">
    <property type="term" value="F:metal ion binding"/>
    <property type="evidence" value="ECO:0007669"/>
    <property type="project" value="UniProtKB-KW"/>
</dbReference>
<dbReference type="SUPFAM" id="SSF52467">
    <property type="entry name" value="DHS-like NAD/FAD-binding domain"/>
    <property type="match status" value="1"/>
</dbReference>
<evidence type="ECO:0000256" key="1">
    <source>
        <dbReference type="ARBA" id="ARBA00001947"/>
    </source>
</evidence>
<dbReference type="CDD" id="cd01408">
    <property type="entry name" value="SIRT1"/>
    <property type="match status" value="1"/>
</dbReference>
<feature type="compositionally biased region" description="Polar residues" evidence="11">
    <location>
        <begin position="59"/>
        <end position="69"/>
    </location>
</feature>
<feature type="binding site" evidence="10">
    <location>
        <position position="374"/>
    </location>
    <ligand>
        <name>Zn(2+)</name>
        <dbReference type="ChEBI" id="CHEBI:29105"/>
    </ligand>
</feature>
<evidence type="ECO:0000256" key="4">
    <source>
        <dbReference type="ARBA" id="ARBA00012928"/>
    </source>
</evidence>
<dbReference type="GO" id="GO:0005637">
    <property type="term" value="C:nuclear inner membrane"/>
    <property type="evidence" value="ECO:0007669"/>
    <property type="project" value="TreeGrafter"/>
</dbReference>
<dbReference type="GO" id="GO:0005654">
    <property type="term" value="C:nucleoplasm"/>
    <property type="evidence" value="ECO:0007669"/>
    <property type="project" value="TreeGrafter"/>
</dbReference>
<dbReference type="PROSITE" id="PS50305">
    <property type="entry name" value="SIRTUIN"/>
    <property type="match status" value="1"/>
</dbReference>
<keyword evidence="6 10" id="KW-0479">Metal-binding</keyword>
<proteinExistence type="inferred from homology"/>
<reference evidence="13" key="1">
    <citation type="submission" date="2023-10" db="EMBL/GenBank/DDBJ databases">
        <title>Genome assemblies of two species of porcelain crab, Petrolisthes cinctipes and Petrolisthes manimaculis (Anomura: Porcellanidae).</title>
        <authorList>
            <person name="Angst P."/>
        </authorList>
    </citation>
    <scope>NUCLEOTIDE SEQUENCE</scope>
    <source>
        <strain evidence="13">PB745_01</strain>
        <tissue evidence="13">Gill</tissue>
    </source>
</reference>
<dbReference type="Pfam" id="PF02146">
    <property type="entry name" value="SIR2"/>
    <property type="match status" value="1"/>
</dbReference>
<evidence type="ECO:0000256" key="5">
    <source>
        <dbReference type="ARBA" id="ARBA00022679"/>
    </source>
</evidence>
<feature type="binding site" evidence="10">
    <location>
        <position position="353"/>
    </location>
    <ligand>
        <name>Zn(2+)</name>
        <dbReference type="ChEBI" id="CHEBI:29105"/>
    </ligand>
</feature>
<feature type="region of interest" description="Disordered" evidence="11">
    <location>
        <begin position="383"/>
        <end position="404"/>
    </location>
</feature>
<dbReference type="GO" id="GO:0003714">
    <property type="term" value="F:transcription corepressor activity"/>
    <property type="evidence" value="ECO:0007669"/>
    <property type="project" value="TreeGrafter"/>
</dbReference>
<comment type="similarity">
    <text evidence="3">Belongs to the sirtuin family. Class I subfamily.</text>
</comment>
<feature type="region of interest" description="Disordered" evidence="11">
    <location>
        <begin position="624"/>
        <end position="696"/>
    </location>
</feature>
<dbReference type="InterPro" id="IPR003000">
    <property type="entry name" value="Sirtuin"/>
</dbReference>
<dbReference type="Gene3D" id="3.40.50.1220">
    <property type="entry name" value="TPP-binding domain"/>
    <property type="match status" value="1"/>
</dbReference>
<feature type="region of interest" description="Disordered" evidence="11">
    <location>
        <begin position="59"/>
        <end position="141"/>
    </location>
</feature>
<protein>
    <recommendedName>
        <fullName evidence="4">protein acetyllysine N-acetyltransferase</fullName>
        <ecNumber evidence="4">2.3.1.286</ecNumber>
    </recommendedName>
</protein>
<keyword evidence="9" id="KW-0539">Nucleus</keyword>
<feature type="compositionally biased region" description="Basic and acidic residues" evidence="11">
    <location>
        <begin position="636"/>
        <end position="649"/>
    </location>
</feature>
<feature type="compositionally biased region" description="Polar residues" evidence="11">
    <location>
        <begin position="681"/>
        <end position="690"/>
    </location>
</feature>
<feature type="region of interest" description="Disordered" evidence="11">
    <location>
        <begin position="719"/>
        <end position="787"/>
    </location>
</feature>
<evidence type="ECO:0000313" key="13">
    <source>
        <dbReference type="EMBL" id="KAK3868948.1"/>
    </source>
</evidence>
<feature type="region of interest" description="Disordered" evidence="11">
    <location>
        <begin position="1"/>
        <end position="30"/>
    </location>
</feature>
<feature type="compositionally biased region" description="Basic and acidic residues" evidence="11">
    <location>
        <begin position="383"/>
        <end position="397"/>
    </location>
</feature>
<dbReference type="Gene3D" id="3.30.1600.10">
    <property type="entry name" value="SIR2/SIRT2 'Small Domain"/>
    <property type="match status" value="1"/>
</dbReference>
<sequence>MDDTRYGMEPAVPVKRPRLDFPEDTSSKQYDSNFHCFAGTSELLAGSYSNGTEFTITSDSGFNELTPPQSLEDDITTPSTSSTSSGQGEGSGRIDSQLNSDNTNDSSANEGYDNWQNVLNTSQDDDEEDDDRQSIASTTSNLSGLSDFSNFSGKDWKPCAGPMSWVQQQMLRGVNPRTILTNVLGATTEIPEDVADVALWRLIVNVLSEPPRREKLRHINTIEDVVRLMKSCRKIIVLTGAGVSVSCGIPDFRSRDGIYARLAVDFPDLPDPQAMFDIHYFRKDPRPFFKFAREIYPGQFTPSLCHRFIRLIEQHNKLLRNYTQNIDTLEQVAGIENVIQCHGSFATATCQRCGHKVNAQAIKEDIFTQTIPKCNQCRTDEEMSEEKTEVVPNKPEEEASSTQKENITNSIHLMHHRPPDSPQLSPQPIMKPDIVFFGEGLPDEFHDKMAEDKDECDLLIVVGSSLKVRPVALIPSSLPPHVPQILINREPLRHLTFDVELLGDCDVIINELCHRLENGWKDLTNTEPMTEIRELPPRPITTPSVPASTTEGEETDSYQGPSLLAPQNAPHPRDESDIEALRACWAPKIKETVASRLPDNMFLYTGSHKYIFPGAEVYYDPDDELEETKSVSSRASHTDDLEVRDESQESFHSNNSHHPRLDDELSSSETPHLSPEDVDSLLSTADNGQSHDPVEDWTSLNASLDTSLDCDHTLTGYETDSAHQSEESSALMHDSKISSSKIDSTKAHLNDKKTSQTHKSNTKHTTNSDSSHIDDSIDNACSLPSNL</sequence>
<dbReference type="PANTHER" id="PTHR11085">
    <property type="entry name" value="NAD-DEPENDENT PROTEIN DEACYLASE SIRTUIN-5, MITOCHONDRIAL-RELATED"/>
    <property type="match status" value="1"/>
</dbReference>
<organism evidence="13 14">
    <name type="scientific">Petrolisthes cinctipes</name>
    <name type="common">Flat porcelain crab</name>
    <dbReference type="NCBI Taxonomy" id="88211"/>
    <lineage>
        <taxon>Eukaryota</taxon>
        <taxon>Metazoa</taxon>
        <taxon>Ecdysozoa</taxon>
        <taxon>Arthropoda</taxon>
        <taxon>Crustacea</taxon>
        <taxon>Multicrustacea</taxon>
        <taxon>Malacostraca</taxon>
        <taxon>Eumalacostraca</taxon>
        <taxon>Eucarida</taxon>
        <taxon>Decapoda</taxon>
        <taxon>Pleocyemata</taxon>
        <taxon>Anomura</taxon>
        <taxon>Galatheoidea</taxon>
        <taxon>Porcellanidae</taxon>
        <taxon>Petrolisthes</taxon>
    </lineage>
</organism>
<dbReference type="EMBL" id="JAWQEG010002918">
    <property type="protein sequence ID" value="KAK3868948.1"/>
    <property type="molecule type" value="Genomic_DNA"/>
</dbReference>
<evidence type="ECO:0000256" key="3">
    <source>
        <dbReference type="ARBA" id="ARBA00006924"/>
    </source>
</evidence>
<dbReference type="PANTHER" id="PTHR11085:SF9">
    <property type="entry name" value="NAD-DEPENDENT PROTEIN DEACETYLASE SIRTUIN-1"/>
    <property type="match status" value="1"/>
</dbReference>
<evidence type="ECO:0000256" key="6">
    <source>
        <dbReference type="ARBA" id="ARBA00022723"/>
    </source>
</evidence>
<dbReference type="GO" id="GO:0002039">
    <property type="term" value="F:p53 binding"/>
    <property type="evidence" value="ECO:0007669"/>
    <property type="project" value="TreeGrafter"/>
</dbReference>
<dbReference type="EC" id="2.3.1.286" evidence="4"/>
<feature type="compositionally biased region" description="Low complexity" evidence="11">
    <location>
        <begin position="76"/>
        <end position="86"/>
    </location>
</feature>
<feature type="compositionally biased region" description="Polar residues" evidence="11">
    <location>
        <begin position="94"/>
        <end position="122"/>
    </location>
</feature>
<keyword evidence="14" id="KW-1185">Reference proteome</keyword>
<evidence type="ECO:0000256" key="9">
    <source>
        <dbReference type="ARBA" id="ARBA00023242"/>
    </source>
</evidence>
<dbReference type="Proteomes" id="UP001286313">
    <property type="component" value="Unassembled WGS sequence"/>
</dbReference>
<evidence type="ECO:0000256" key="8">
    <source>
        <dbReference type="ARBA" id="ARBA00023027"/>
    </source>
</evidence>
<name>A0AAE1F808_PETCI</name>
<keyword evidence="8" id="KW-0520">NAD</keyword>
<feature type="region of interest" description="Disordered" evidence="11">
    <location>
        <begin position="529"/>
        <end position="576"/>
    </location>
</feature>
<feature type="active site" description="Proton acceptor" evidence="10">
    <location>
        <position position="342"/>
    </location>
</feature>
<dbReference type="InterPro" id="IPR029035">
    <property type="entry name" value="DHS-like_NAD/FAD-binding_dom"/>
</dbReference>
<dbReference type="InterPro" id="IPR026591">
    <property type="entry name" value="Sirtuin_cat_small_dom_sf"/>
</dbReference>
<keyword evidence="7 10" id="KW-0862">Zinc</keyword>
<evidence type="ECO:0000313" key="14">
    <source>
        <dbReference type="Proteomes" id="UP001286313"/>
    </source>
</evidence>
<dbReference type="InterPro" id="IPR050134">
    <property type="entry name" value="NAD-dep_sirtuin_deacylases"/>
</dbReference>
<dbReference type="GO" id="GO:0070403">
    <property type="term" value="F:NAD+ binding"/>
    <property type="evidence" value="ECO:0007669"/>
    <property type="project" value="InterPro"/>
</dbReference>
<feature type="domain" description="Deacetylase sirtuin-type" evidence="12">
    <location>
        <begin position="215"/>
        <end position="521"/>
    </location>
</feature>
<comment type="caution">
    <text evidence="13">The sequence shown here is derived from an EMBL/GenBank/DDBJ whole genome shotgun (WGS) entry which is preliminary data.</text>
</comment>
<evidence type="ECO:0000256" key="2">
    <source>
        <dbReference type="ARBA" id="ARBA00004123"/>
    </source>
</evidence>
<comment type="subcellular location">
    <subcellularLocation>
        <location evidence="2">Nucleus</location>
    </subcellularLocation>
</comment>
<feature type="compositionally biased region" description="Basic and acidic residues" evidence="11">
    <location>
        <begin position="743"/>
        <end position="754"/>
    </location>
</feature>
<comment type="cofactor">
    <cofactor evidence="1">
        <name>Zn(2+)</name>
        <dbReference type="ChEBI" id="CHEBI:29105"/>
    </cofactor>
</comment>
<feature type="binding site" evidence="10">
    <location>
        <position position="350"/>
    </location>
    <ligand>
        <name>Zn(2+)</name>
        <dbReference type="ChEBI" id="CHEBI:29105"/>
    </ligand>
</feature>
<dbReference type="GO" id="GO:0017136">
    <property type="term" value="F:histone deacetylase activity, NAD-dependent"/>
    <property type="evidence" value="ECO:0007669"/>
    <property type="project" value="TreeGrafter"/>
</dbReference>
<evidence type="ECO:0000256" key="11">
    <source>
        <dbReference type="SAM" id="MobiDB-lite"/>
    </source>
</evidence>
<keyword evidence="5" id="KW-0808">Transferase</keyword>
<dbReference type="InterPro" id="IPR026590">
    <property type="entry name" value="Ssirtuin_cat_dom"/>
</dbReference>
<evidence type="ECO:0000259" key="12">
    <source>
        <dbReference type="PROSITE" id="PS50305"/>
    </source>
</evidence>
<evidence type="ECO:0000256" key="7">
    <source>
        <dbReference type="ARBA" id="ARBA00022833"/>
    </source>
</evidence>
<dbReference type="FunFam" id="3.30.1600.10:FF:000013">
    <property type="entry name" value="NAD-dependent protein deacetylase sirtuin-1"/>
    <property type="match status" value="1"/>
</dbReference>
<feature type="binding site" evidence="10">
    <location>
        <position position="377"/>
    </location>
    <ligand>
        <name>Zn(2+)</name>
        <dbReference type="ChEBI" id="CHEBI:29105"/>
    </ligand>
</feature>
<feature type="compositionally biased region" description="Polar residues" evidence="11">
    <location>
        <begin position="541"/>
        <end position="550"/>
    </location>
</feature>